<keyword evidence="1 6" id="KW-0963">Cytoplasm</keyword>
<evidence type="ECO:0000256" key="6">
    <source>
        <dbReference type="HAMAP-Rule" id="MF_00117"/>
    </source>
</evidence>
<dbReference type="PANTHER" id="PTHR30111:SF1">
    <property type="entry name" value="33 KDA CHAPERONIN"/>
    <property type="match status" value="1"/>
</dbReference>
<accession>A0A926DNJ7</accession>
<evidence type="ECO:0000256" key="4">
    <source>
        <dbReference type="ARBA" id="ARBA00023186"/>
    </source>
</evidence>
<evidence type="ECO:0000256" key="3">
    <source>
        <dbReference type="ARBA" id="ARBA00023157"/>
    </source>
</evidence>
<dbReference type="PANTHER" id="PTHR30111">
    <property type="entry name" value="33 KDA CHAPERONIN"/>
    <property type="match status" value="1"/>
</dbReference>
<evidence type="ECO:0000256" key="5">
    <source>
        <dbReference type="ARBA" id="ARBA00023284"/>
    </source>
</evidence>
<keyword evidence="3 6" id="KW-1015">Disulfide bond</keyword>
<evidence type="ECO:0000256" key="2">
    <source>
        <dbReference type="ARBA" id="ARBA00022833"/>
    </source>
</evidence>
<dbReference type="Proteomes" id="UP000611762">
    <property type="component" value="Unassembled WGS sequence"/>
</dbReference>
<keyword evidence="5 6" id="KW-0676">Redox-active center</keyword>
<dbReference type="RefSeq" id="WP_249312762.1">
    <property type="nucleotide sequence ID" value="NZ_JACRSU010000003.1"/>
</dbReference>
<dbReference type="Gene3D" id="3.55.30.10">
    <property type="entry name" value="Hsp33 domain"/>
    <property type="match status" value="1"/>
</dbReference>
<organism evidence="7 8">
    <name type="scientific">Congzhengia minquanensis</name>
    <dbReference type="NCBI Taxonomy" id="2763657"/>
    <lineage>
        <taxon>Bacteria</taxon>
        <taxon>Bacillati</taxon>
        <taxon>Bacillota</taxon>
        <taxon>Clostridia</taxon>
        <taxon>Eubacteriales</taxon>
        <taxon>Oscillospiraceae</taxon>
        <taxon>Congzhengia</taxon>
    </lineage>
</organism>
<gene>
    <name evidence="6 7" type="primary">hslO</name>
    <name evidence="7" type="ORF">H8698_08270</name>
</gene>
<dbReference type="InterPro" id="IPR016154">
    <property type="entry name" value="Heat_shock_Hsp33_C"/>
</dbReference>
<sequence length="292" mass="31417">MSVIKRAIDSEGLVRVSFVDSRDIVQRAFEIHQTSPAATAALGRTLTMTALIGSGMKSEEDTVSAIIKGDGPLGSIVCTADGRGAVKGCVGNPDVDLPLKKNGKLDVGGAVGKGSLAVTMDLGLKEPYVGQVPLVSGEIAEDFTYYFAKSQQIPTAVSLGVLVDTDYSVKQAGGLFVQLMPGCDEETAALIEENVKGLDSITTMLENGASADLIITSVFAGLFFKYLDEVEYEYRCDCSRQKIERALISLGEEELKKMMEEDHGAQVTCRFCPEVYEFSEFELDALLKKAKK</sequence>
<name>A0A926DNJ7_9FIRM</name>
<protein>
    <recommendedName>
        <fullName evidence="6">33 kDa chaperonin</fullName>
    </recommendedName>
    <alternativeName>
        <fullName evidence="6">Heat shock protein 33 homolog</fullName>
        <shortName evidence="6">HSP33</shortName>
    </alternativeName>
</protein>
<dbReference type="PIRSF" id="PIRSF005261">
    <property type="entry name" value="Heat_shock_Hsp33"/>
    <property type="match status" value="1"/>
</dbReference>
<dbReference type="EMBL" id="JACRSU010000003">
    <property type="protein sequence ID" value="MBC8540969.1"/>
    <property type="molecule type" value="Genomic_DNA"/>
</dbReference>
<proteinExistence type="inferred from homology"/>
<dbReference type="GO" id="GO:0051082">
    <property type="term" value="F:unfolded protein binding"/>
    <property type="evidence" value="ECO:0007669"/>
    <property type="project" value="UniProtKB-UniRule"/>
</dbReference>
<dbReference type="Gene3D" id="3.90.1280.10">
    <property type="entry name" value="HSP33 redox switch-like"/>
    <property type="match status" value="1"/>
</dbReference>
<keyword evidence="2 6" id="KW-0862">Zinc</keyword>
<comment type="function">
    <text evidence="6">Redox regulated molecular chaperone. Protects both thermally unfolding and oxidatively damaged proteins from irreversible aggregation. Plays an important role in the bacterial defense system toward oxidative stress.</text>
</comment>
<dbReference type="Pfam" id="PF01430">
    <property type="entry name" value="HSP33"/>
    <property type="match status" value="1"/>
</dbReference>
<evidence type="ECO:0000313" key="8">
    <source>
        <dbReference type="Proteomes" id="UP000611762"/>
    </source>
</evidence>
<comment type="caution">
    <text evidence="7">The sequence shown here is derived from an EMBL/GenBank/DDBJ whole genome shotgun (WGS) entry which is preliminary data.</text>
</comment>
<dbReference type="InterPro" id="IPR016153">
    <property type="entry name" value="Heat_shock_Hsp33_N"/>
</dbReference>
<comment type="PTM">
    <text evidence="6">Under oxidizing conditions two disulfide bonds are formed involving the reactive cysteines. Under reducing conditions zinc is bound to the reactive cysteines and the protein is inactive.</text>
</comment>
<comment type="subcellular location">
    <subcellularLocation>
        <location evidence="6">Cytoplasm</location>
    </subcellularLocation>
</comment>
<keyword evidence="8" id="KW-1185">Reference proteome</keyword>
<dbReference type="SUPFAM" id="SSF118352">
    <property type="entry name" value="HSP33 redox switch-like"/>
    <property type="match status" value="1"/>
</dbReference>
<dbReference type="GO" id="GO:0044183">
    <property type="term" value="F:protein folding chaperone"/>
    <property type="evidence" value="ECO:0007669"/>
    <property type="project" value="TreeGrafter"/>
</dbReference>
<dbReference type="InterPro" id="IPR000397">
    <property type="entry name" value="Heat_shock_Hsp33"/>
</dbReference>
<dbReference type="CDD" id="cd00498">
    <property type="entry name" value="Hsp33"/>
    <property type="match status" value="1"/>
</dbReference>
<comment type="similarity">
    <text evidence="6">Belongs to the HSP33 family.</text>
</comment>
<keyword evidence="4 6" id="KW-0143">Chaperone</keyword>
<dbReference type="GO" id="GO:0005737">
    <property type="term" value="C:cytoplasm"/>
    <property type="evidence" value="ECO:0007669"/>
    <property type="project" value="UniProtKB-SubCell"/>
</dbReference>
<dbReference type="GO" id="GO:0042026">
    <property type="term" value="P:protein refolding"/>
    <property type="evidence" value="ECO:0007669"/>
    <property type="project" value="TreeGrafter"/>
</dbReference>
<evidence type="ECO:0000256" key="1">
    <source>
        <dbReference type="ARBA" id="ARBA00022490"/>
    </source>
</evidence>
<dbReference type="NCBIfam" id="NF001033">
    <property type="entry name" value="PRK00114.1"/>
    <property type="match status" value="1"/>
</dbReference>
<dbReference type="AlphaFoldDB" id="A0A926DNJ7"/>
<feature type="disulfide bond" description="Redox-active" evidence="6">
    <location>
        <begin position="236"/>
        <end position="238"/>
    </location>
</feature>
<dbReference type="SUPFAM" id="SSF64397">
    <property type="entry name" value="Hsp33 domain"/>
    <property type="match status" value="1"/>
</dbReference>
<reference evidence="7" key="1">
    <citation type="submission" date="2020-08" db="EMBL/GenBank/DDBJ databases">
        <title>Genome public.</title>
        <authorList>
            <person name="Liu C."/>
            <person name="Sun Q."/>
        </authorList>
    </citation>
    <scope>NUCLEOTIDE SEQUENCE</scope>
    <source>
        <strain evidence="7">H8</strain>
    </source>
</reference>
<evidence type="ECO:0000313" key="7">
    <source>
        <dbReference type="EMBL" id="MBC8540969.1"/>
    </source>
</evidence>
<feature type="disulfide bond" description="Redox-active" evidence="6">
    <location>
        <begin position="269"/>
        <end position="272"/>
    </location>
</feature>
<dbReference type="HAMAP" id="MF_00117">
    <property type="entry name" value="HslO"/>
    <property type="match status" value="1"/>
</dbReference>